<dbReference type="Proteomes" id="UP000614216">
    <property type="component" value="Unassembled WGS sequence"/>
</dbReference>
<sequence>MAKKEAQALAKNLFLHSNKTQEEIAAIVGVTNKTMTKWVQPWKNIRHARNLLPDQQVAKIYAQLEALDTQIEDQNNVPTSKQADIKKKLTAAIKDIQNVSLKEYVLCYEELLNHLKPVDLSLAKILVDHVNDFLLMKAEQMES</sequence>
<dbReference type="AlphaFoldDB" id="A0A937G1Y8"/>
<protein>
    <submittedName>
        <fullName evidence="1">Uncharacterized protein</fullName>
    </submittedName>
</protein>
<evidence type="ECO:0000313" key="1">
    <source>
        <dbReference type="EMBL" id="MBL6448568.1"/>
    </source>
</evidence>
<evidence type="ECO:0000313" key="2">
    <source>
        <dbReference type="Proteomes" id="UP000614216"/>
    </source>
</evidence>
<name>A0A937G1Y8_9BACT</name>
<comment type="caution">
    <text evidence="1">The sequence shown here is derived from an EMBL/GenBank/DDBJ whole genome shotgun (WGS) entry which is preliminary data.</text>
</comment>
<dbReference type="EMBL" id="JAEUGD010000064">
    <property type="protein sequence ID" value="MBL6448568.1"/>
    <property type="molecule type" value="Genomic_DNA"/>
</dbReference>
<dbReference type="RefSeq" id="WP_202858103.1">
    <property type="nucleotide sequence ID" value="NZ_JAEUGD010000064.1"/>
</dbReference>
<gene>
    <name evidence="1" type="ORF">JMN32_19815</name>
</gene>
<accession>A0A937G1Y8</accession>
<organism evidence="1 2">
    <name type="scientific">Fulvivirga marina</name>
    <dbReference type="NCBI Taxonomy" id="2494733"/>
    <lineage>
        <taxon>Bacteria</taxon>
        <taxon>Pseudomonadati</taxon>
        <taxon>Bacteroidota</taxon>
        <taxon>Cytophagia</taxon>
        <taxon>Cytophagales</taxon>
        <taxon>Fulvivirgaceae</taxon>
        <taxon>Fulvivirga</taxon>
    </lineage>
</organism>
<keyword evidence="2" id="KW-1185">Reference proteome</keyword>
<dbReference type="Gene3D" id="1.10.10.60">
    <property type="entry name" value="Homeodomain-like"/>
    <property type="match status" value="1"/>
</dbReference>
<reference evidence="1" key="1">
    <citation type="submission" date="2021-01" db="EMBL/GenBank/DDBJ databases">
        <title>Fulvivirga kasyanovii gen. nov., sp nov., a novel member of the phylum Bacteroidetes isolated from seawater in a mussel farm.</title>
        <authorList>
            <person name="Zhao L.-H."/>
            <person name="Wang Z.-J."/>
        </authorList>
    </citation>
    <scope>NUCLEOTIDE SEQUENCE</scope>
    <source>
        <strain evidence="1">29W222</strain>
    </source>
</reference>
<proteinExistence type="predicted"/>